<evidence type="ECO:0008006" key="2">
    <source>
        <dbReference type="Google" id="ProtNLM"/>
    </source>
</evidence>
<dbReference type="InterPro" id="IPR010281">
    <property type="entry name" value="DUF885"/>
</dbReference>
<gene>
    <name evidence="1" type="ORF">METZ01_LOCUS94631</name>
</gene>
<evidence type="ECO:0000313" key="1">
    <source>
        <dbReference type="EMBL" id="SVA41777.1"/>
    </source>
</evidence>
<organism evidence="1">
    <name type="scientific">marine metagenome</name>
    <dbReference type="NCBI Taxonomy" id="408172"/>
    <lineage>
        <taxon>unclassified sequences</taxon>
        <taxon>metagenomes</taxon>
        <taxon>ecological metagenomes</taxon>
    </lineage>
</organism>
<accession>A0A381VQ69</accession>
<dbReference type="Pfam" id="PF05960">
    <property type="entry name" value="DUF885"/>
    <property type="match status" value="2"/>
</dbReference>
<name>A0A381VQ69_9ZZZZ</name>
<sequence>MMKKIIAIQIMMLMLGTIISCNKSSDMSIMNSHSTLVELYHDWRAFQGDLFTDGVPDYSDGRMKKQYDEFPVYKNRLANFDTTGWSIPHRIDYHLVLAEMNGLDFDHRVIKPWKRSPAFYGIVWDSQSDTPAHEGSVAHGLVELWEYDYPLSQADAEKLTQGLRTVPPFLAQAKINLTGNARDLWRGGIYRMKSQTSALRNLSKKTVGTSEALTAAINDAIIATNDFVAWLERELPSKEGKSGIGIDNYNWYLKNVHLVSYSWKEIEAMMRRELVRAHSSLKLEEHRNQDLPPLIPMASKEEYDKKTHASVTEFISLLEDRDIVTMKDYMDQALRERISPYSPIEPREFFSEVIFHDPMVMRTHFYHWFDLARMRDEPHSSPIRSNPLLYNIWDSRSEGLATGMEEMMMHAGLFDHHPRSRELFHILLAQRAARALGDLMMHANKWDIDQAVDFTSRNTPRNWLRQDGRTVVFEQHLYLQQPSYGTTYLVGKIQIERLMTDRAIQLGEGFTLKGFMDEINQVGLIPASMMYWEMTGDDEHLHEMLYN</sequence>
<protein>
    <recommendedName>
        <fullName evidence="2">DUF885 domain-containing protein</fullName>
    </recommendedName>
</protein>
<reference evidence="1" key="1">
    <citation type="submission" date="2018-05" db="EMBL/GenBank/DDBJ databases">
        <authorList>
            <person name="Lanie J.A."/>
            <person name="Ng W.-L."/>
            <person name="Kazmierczak K.M."/>
            <person name="Andrzejewski T.M."/>
            <person name="Davidsen T.M."/>
            <person name="Wayne K.J."/>
            <person name="Tettelin H."/>
            <person name="Glass J.I."/>
            <person name="Rusch D."/>
            <person name="Podicherti R."/>
            <person name="Tsui H.-C.T."/>
            <person name="Winkler M.E."/>
        </authorList>
    </citation>
    <scope>NUCLEOTIDE SEQUENCE</scope>
</reference>
<proteinExistence type="predicted"/>
<dbReference type="EMBL" id="UINC01009311">
    <property type="protein sequence ID" value="SVA41777.1"/>
    <property type="molecule type" value="Genomic_DNA"/>
</dbReference>
<dbReference type="AlphaFoldDB" id="A0A381VQ69"/>
<dbReference type="PROSITE" id="PS51257">
    <property type="entry name" value="PROKAR_LIPOPROTEIN"/>
    <property type="match status" value="1"/>
</dbReference>